<dbReference type="GO" id="GO:0003677">
    <property type="term" value="F:DNA binding"/>
    <property type="evidence" value="ECO:0007669"/>
    <property type="project" value="InterPro"/>
</dbReference>
<proteinExistence type="predicted"/>
<reference evidence="9 10" key="1">
    <citation type="submission" date="2019-01" db="EMBL/GenBank/DDBJ databases">
        <authorList>
            <person name="Sayadi A."/>
        </authorList>
    </citation>
    <scope>NUCLEOTIDE SEQUENCE [LARGE SCALE GENOMIC DNA]</scope>
</reference>
<dbReference type="InterPro" id="IPR053961">
    <property type="entry name" value="XRCC4_N"/>
</dbReference>
<comment type="subcellular location">
    <subcellularLocation>
        <location evidence="1">Nucleus</location>
    </subcellularLocation>
</comment>
<dbReference type="Proteomes" id="UP000410492">
    <property type="component" value="Unassembled WGS sequence"/>
</dbReference>
<evidence type="ECO:0000256" key="2">
    <source>
        <dbReference type="ARBA" id="ARBA00022763"/>
    </source>
</evidence>
<dbReference type="Gene3D" id="1.20.5.370">
    <property type="match status" value="1"/>
</dbReference>
<dbReference type="PANTHER" id="PTHR28559:SF1">
    <property type="entry name" value="DNA REPAIR PROTEIN XRCC4"/>
    <property type="match status" value="1"/>
</dbReference>
<evidence type="ECO:0000256" key="4">
    <source>
        <dbReference type="ARBA" id="ARBA00023242"/>
    </source>
</evidence>
<keyword evidence="10" id="KW-1185">Reference proteome</keyword>
<keyword evidence="5" id="KW-0175">Coiled coil</keyword>
<gene>
    <name evidence="9" type="ORF">CALMAC_LOCUS11320</name>
</gene>
<dbReference type="InterPro" id="IPR014751">
    <property type="entry name" value="XRCC4-like_C"/>
</dbReference>
<feature type="compositionally biased region" description="Basic residues" evidence="6">
    <location>
        <begin position="205"/>
        <end position="217"/>
    </location>
</feature>
<dbReference type="Pfam" id="PF06632">
    <property type="entry name" value="XRCC4"/>
    <property type="match status" value="1"/>
</dbReference>
<evidence type="ECO:0000256" key="6">
    <source>
        <dbReference type="SAM" id="MobiDB-lite"/>
    </source>
</evidence>
<dbReference type="EMBL" id="CAACVG010008654">
    <property type="protein sequence ID" value="VEN50628.1"/>
    <property type="molecule type" value="Genomic_DNA"/>
</dbReference>
<feature type="region of interest" description="Disordered" evidence="6">
    <location>
        <begin position="195"/>
        <end position="251"/>
    </location>
</feature>
<dbReference type="SUPFAM" id="SSF58022">
    <property type="entry name" value="XRCC4, C-terminal oligomerization domain"/>
    <property type="match status" value="1"/>
</dbReference>
<evidence type="ECO:0000259" key="8">
    <source>
        <dbReference type="Pfam" id="PF21924"/>
    </source>
</evidence>
<dbReference type="AlphaFoldDB" id="A0A653CRT4"/>
<name>A0A653CRT4_CALMS</name>
<keyword evidence="2" id="KW-0227">DNA damage</keyword>
<organism evidence="9 10">
    <name type="scientific">Callosobruchus maculatus</name>
    <name type="common">Southern cowpea weevil</name>
    <name type="synonym">Pulse bruchid</name>
    <dbReference type="NCBI Taxonomy" id="64391"/>
    <lineage>
        <taxon>Eukaryota</taxon>
        <taxon>Metazoa</taxon>
        <taxon>Ecdysozoa</taxon>
        <taxon>Arthropoda</taxon>
        <taxon>Hexapoda</taxon>
        <taxon>Insecta</taxon>
        <taxon>Pterygota</taxon>
        <taxon>Neoptera</taxon>
        <taxon>Endopterygota</taxon>
        <taxon>Coleoptera</taxon>
        <taxon>Polyphaga</taxon>
        <taxon>Cucujiformia</taxon>
        <taxon>Chrysomeloidea</taxon>
        <taxon>Chrysomelidae</taxon>
        <taxon>Bruchinae</taxon>
        <taxon>Bruchini</taxon>
        <taxon>Callosobruchus</taxon>
    </lineage>
</organism>
<dbReference type="Pfam" id="PF21924">
    <property type="entry name" value="XRCC4_CC"/>
    <property type="match status" value="1"/>
</dbReference>
<feature type="coiled-coil region" evidence="5">
    <location>
        <begin position="131"/>
        <end position="194"/>
    </location>
</feature>
<dbReference type="InterPro" id="IPR053962">
    <property type="entry name" value="XRCC4_CC"/>
</dbReference>
<evidence type="ECO:0000256" key="3">
    <source>
        <dbReference type="ARBA" id="ARBA00023204"/>
    </source>
</evidence>
<dbReference type="GO" id="GO:0010165">
    <property type="term" value="P:response to X-ray"/>
    <property type="evidence" value="ECO:0007669"/>
    <property type="project" value="TreeGrafter"/>
</dbReference>
<evidence type="ECO:0000259" key="7">
    <source>
        <dbReference type="Pfam" id="PF06632"/>
    </source>
</evidence>
<dbReference type="GO" id="GO:0006310">
    <property type="term" value="P:DNA recombination"/>
    <property type="evidence" value="ECO:0007669"/>
    <property type="project" value="InterPro"/>
</dbReference>
<dbReference type="GO" id="GO:0032807">
    <property type="term" value="C:DNA ligase IV complex"/>
    <property type="evidence" value="ECO:0007669"/>
    <property type="project" value="TreeGrafter"/>
</dbReference>
<evidence type="ECO:0000256" key="1">
    <source>
        <dbReference type="ARBA" id="ARBA00004123"/>
    </source>
</evidence>
<dbReference type="GO" id="GO:0006303">
    <property type="term" value="P:double-strand break repair via nonhomologous end joining"/>
    <property type="evidence" value="ECO:0007669"/>
    <property type="project" value="TreeGrafter"/>
</dbReference>
<feature type="domain" description="XRCC4 N-terminal" evidence="7">
    <location>
        <begin position="23"/>
        <end position="101"/>
    </location>
</feature>
<evidence type="ECO:0000313" key="9">
    <source>
        <dbReference type="EMBL" id="VEN50628.1"/>
    </source>
</evidence>
<keyword evidence="3" id="KW-0234">DNA repair</keyword>
<feature type="domain" description="XRCC4 coiled-coil" evidence="8">
    <location>
        <begin position="115"/>
        <end position="184"/>
    </location>
</feature>
<sequence>MNQIFKEVTDEGNCPLKIYFDIKENSMSIVILQHSEAWSADVKKQEINDLSKMLNVSPEKYYRDLTLYLQSDSNNLSYKIDGNEFILYYKPGSNIKIKYFCHSLNKVDYFSTVHALLDKFFNDRTLYQSKATNLQHQNITLEKDKAVLKEKLQELVKRKQEEEENIYSSFVLVLNEKKRQIQHLNELLEAFRQGRPTLNPPISSRNKKKIGNKQSRKTKPDVKNEVSESDNSANEYNTDEENSGKIDTVSKEINIQPSTSKHSLDLQNSDEEESCLLPKMDKQINFSLLDSDEDDKLSFPKKKKICYGKEKENDTPKEPGQMNDKCLNYADNRHSSSIKVEVSERSDNMSSFVIHTSLEQECNFDNEVKGGTDAFTTVSNNSVLRSPSMINTVKEDLCETSVTYDTEELLDRI</sequence>
<dbReference type="InterPro" id="IPR038051">
    <property type="entry name" value="XRCC4-like_N_sf"/>
</dbReference>
<evidence type="ECO:0000256" key="5">
    <source>
        <dbReference type="SAM" id="Coils"/>
    </source>
</evidence>
<dbReference type="InterPro" id="IPR010585">
    <property type="entry name" value="DNA_repair_prot_XRCC4"/>
</dbReference>
<dbReference type="PANTHER" id="PTHR28559">
    <property type="entry name" value="DNA REPAIR PROTEIN XRCC4"/>
    <property type="match status" value="1"/>
</dbReference>
<accession>A0A653CRT4</accession>
<evidence type="ECO:0000313" key="10">
    <source>
        <dbReference type="Proteomes" id="UP000410492"/>
    </source>
</evidence>
<dbReference type="GO" id="GO:0005958">
    <property type="term" value="C:DNA-dependent protein kinase-DNA ligase 4 complex"/>
    <property type="evidence" value="ECO:0007669"/>
    <property type="project" value="TreeGrafter"/>
</dbReference>
<protein>
    <submittedName>
        <fullName evidence="9">Uncharacterized protein</fullName>
    </submittedName>
</protein>
<keyword evidence="4" id="KW-0539">Nucleus</keyword>
<dbReference type="Gene3D" id="2.170.210.10">
    <property type="entry name" value="DNA double-strand break repair and VJ recombination XRCC4, N-terminal"/>
    <property type="match status" value="1"/>
</dbReference>
<dbReference type="OrthoDB" id="8064436at2759"/>